<reference evidence="6" key="1">
    <citation type="journal article" date="2019" name="Int. J. Syst. Evol. Microbiol.">
        <title>The Global Catalogue of Microorganisms (GCM) 10K type strain sequencing project: providing services to taxonomists for standard genome sequencing and annotation.</title>
        <authorList>
            <consortium name="The Broad Institute Genomics Platform"/>
            <consortium name="The Broad Institute Genome Sequencing Center for Infectious Disease"/>
            <person name="Wu L."/>
            <person name="Ma J."/>
        </authorList>
    </citation>
    <scope>NUCLEOTIDE SEQUENCE [LARGE SCALE GENOMIC DNA]</scope>
    <source>
        <strain evidence="6">PJ61</strain>
    </source>
</reference>
<keyword evidence="2 5" id="KW-0012">Acyltransferase</keyword>
<dbReference type="Pfam" id="PF13302">
    <property type="entry name" value="Acetyltransf_3"/>
    <property type="match status" value="1"/>
</dbReference>
<keyword evidence="1 5" id="KW-0808">Transferase</keyword>
<sequence length="178" mass="19878">MNFSFELPEGVVLRPVQKLDARALTEAFQKNRAHLAPWEPIRPDKFYTVQGQQEVITRQRRELSAGTGLPMVLVRLDEAVGLLTLSSIVRGAFQNAHLGYWMDQALQGSGIMTAAVAAAVNIAKHDLALHRLEAATLVPNTASQRVLEKNGFESYGTARAYLRIAGLWQDHRMFQRIL</sequence>
<dbReference type="InterPro" id="IPR016181">
    <property type="entry name" value="Acyl_CoA_acyltransferase"/>
</dbReference>
<dbReference type="PROSITE" id="PS51186">
    <property type="entry name" value="GNAT"/>
    <property type="match status" value="1"/>
</dbReference>
<keyword evidence="6" id="KW-1185">Reference proteome</keyword>
<organism evidence="5 6">
    <name type="scientific">Arthrobacter sedimenti</name>
    <dbReference type="NCBI Taxonomy" id="2694931"/>
    <lineage>
        <taxon>Bacteria</taxon>
        <taxon>Bacillati</taxon>
        <taxon>Actinomycetota</taxon>
        <taxon>Actinomycetes</taxon>
        <taxon>Micrococcales</taxon>
        <taxon>Micrococcaceae</taxon>
        <taxon>Arthrobacter</taxon>
    </lineage>
</organism>
<proteinExistence type="inferred from homology"/>
<dbReference type="GO" id="GO:0016746">
    <property type="term" value="F:acyltransferase activity"/>
    <property type="evidence" value="ECO:0007669"/>
    <property type="project" value="UniProtKB-KW"/>
</dbReference>
<dbReference type="EMBL" id="JBHSDQ010000003">
    <property type="protein sequence ID" value="MFC4396142.1"/>
    <property type="molecule type" value="Genomic_DNA"/>
</dbReference>
<evidence type="ECO:0000256" key="3">
    <source>
        <dbReference type="ARBA" id="ARBA00038502"/>
    </source>
</evidence>
<dbReference type="EC" id="2.3.-.-" evidence="5"/>
<gene>
    <name evidence="5" type="ORF">ACFO0G_08595</name>
</gene>
<dbReference type="Gene3D" id="3.40.630.30">
    <property type="match status" value="1"/>
</dbReference>
<dbReference type="PANTHER" id="PTHR43792:SF8">
    <property type="entry name" value="[RIBOSOMAL PROTEIN US5]-ALANINE N-ACETYLTRANSFERASE"/>
    <property type="match status" value="1"/>
</dbReference>
<dbReference type="PANTHER" id="PTHR43792">
    <property type="entry name" value="GNAT FAMILY, PUTATIVE (AFU_ORTHOLOGUE AFUA_3G00765)-RELATED-RELATED"/>
    <property type="match status" value="1"/>
</dbReference>
<feature type="domain" description="N-acetyltransferase" evidence="4">
    <location>
        <begin position="19"/>
        <end position="178"/>
    </location>
</feature>
<dbReference type="Proteomes" id="UP001595778">
    <property type="component" value="Unassembled WGS sequence"/>
</dbReference>
<dbReference type="RefSeq" id="WP_376977042.1">
    <property type="nucleotide sequence ID" value="NZ_JBHSDQ010000003.1"/>
</dbReference>
<evidence type="ECO:0000256" key="1">
    <source>
        <dbReference type="ARBA" id="ARBA00022679"/>
    </source>
</evidence>
<dbReference type="InterPro" id="IPR051531">
    <property type="entry name" value="N-acetyltransferase"/>
</dbReference>
<comment type="caution">
    <text evidence="5">The sequence shown here is derived from an EMBL/GenBank/DDBJ whole genome shotgun (WGS) entry which is preliminary data.</text>
</comment>
<dbReference type="SUPFAM" id="SSF55729">
    <property type="entry name" value="Acyl-CoA N-acyltransferases (Nat)"/>
    <property type="match status" value="1"/>
</dbReference>
<dbReference type="InterPro" id="IPR000182">
    <property type="entry name" value="GNAT_dom"/>
</dbReference>
<protein>
    <submittedName>
        <fullName evidence="5">GNAT family N-acetyltransferase</fullName>
        <ecNumber evidence="5">2.3.-.-</ecNumber>
    </submittedName>
</protein>
<name>A0ABV8WHA5_9MICC</name>
<evidence type="ECO:0000313" key="5">
    <source>
        <dbReference type="EMBL" id="MFC4396142.1"/>
    </source>
</evidence>
<comment type="similarity">
    <text evidence="3">Belongs to the acetyltransferase family. RimJ subfamily.</text>
</comment>
<evidence type="ECO:0000313" key="6">
    <source>
        <dbReference type="Proteomes" id="UP001595778"/>
    </source>
</evidence>
<evidence type="ECO:0000256" key="2">
    <source>
        <dbReference type="ARBA" id="ARBA00023315"/>
    </source>
</evidence>
<accession>A0ABV8WHA5</accession>
<evidence type="ECO:0000259" key="4">
    <source>
        <dbReference type="PROSITE" id="PS51186"/>
    </source>
</evidence>